<evidence type="ECO:0000256" key="3">
    <source>
        <dbReference type="PROSITE-ProRule" id="PRU10141"/>
    </source>
</evidence>
<dbReference type="Gene3D" id="3.30.200.20">
    <property type="entry name" value="Phosphorylase Kinase, domain 1"/>
    <property type="match status" value="1"/>
</dbReference>
<dbReference type="InterPro" id="IPR011009">
    <property type="entry name" value="Kinase-like_dom_sf"/>
</dbReference>
<evidence type="ECO:0000256" key="2">
    <source>
        <dbReference type="ARBA" id="ARBA00022840"/>
    </source>
</evidence>
<evidence type="ECO:0000313" key="8">
    <source>
        <dbReference type="Proteomes" id="UP000237347"/>
    </source>
</evidence>
<dbReference type="PANTHER" id="PTHR46008">
    <property type="entry name" value="LEAF RUST 10 DISEASE-RESISTANCE LOCUS RECEPTOR-LIKE PROTEIN KINASE-LIKE 1.4"/>
    <property type="match status" value="1"/>
</dbReference>
<proteinExistence type="predicted"/>
<evidence type="ECO:0000256" key="5">
    <source>
        <dbReference type="SAM" id="SignalP"/>
    </source>
</evidence>
<accession>A0AAW0KRF9</accession>
<keyword evidence="4" id="KW-0472">Membrane</keyword>
<dbReference type="EMBL" id="PKMF04000249">
    <property type="protein sequence ID" value="KAK7841048.1"/>
    <property type="molecule type" value="Genomic_DNA"/>
</dbReference>
<comment type="caution">
    <text evidence="7">The sequence shown here is derived from an EMBL/GenBank/DDBJ whole genome shotgun (WGS) entry which is preliminary data.</text>
</comment>
<keyword evidence="4" id="KW-0812">Transmembrane</keyword>
<dbReference type="PROSITE" id="PS00107">
    <property type="entry name" value="PROTEIN_KINASE_ATP"/>
    <property type="match status" value="1"/>
</dbReference>
<feature type="transmembrane region" description="Helical" evidence="4">
    <location>
        <begin position="184"/>
        <end position="208"/>
    </location>
</feature>
<keyword evidence="2 3" id="KW-0067">ATP-binding</keyword>
<dbReference type="GO" id="GO:0004672">
    <property type="term" value="F:protein kinase activity"/>
    <property type="evidence" value="ECO:0007669"/>
    <property type="project" value="InterPro"/>
</dbReference>
<dbReference type="Proteomes" id="UP000237347">
    <property type="component" value="Unassembled WGS sequence"/>
</dbReference>
<dbReference type="FunFam" id="3.30.200.20:FF:000214">
    <property type="entry name" value="WAK1-OsWAK receptor-like cytoplasmic kinase (OsWAK-RLCK)"/>
    <property type="match status" value="1"/>
</dbReference>
<feature type="transmembrane region" description="Helical" evidence="4">
    <location>
        <begin position="253"/>
        <end position="276"/>
    </location>
</feature>
<dbReference type="PANTHER" id="PTHR46008:SF2">
    <property type="entry name" value="LEAF RUST 10 DISEASE-RESISTANCE LOCUS RECEPTOR-LIKE PROTEIN KINASE-LIKE 1.4"/>
    <property type="match status" value="1"/>
</dbReference>
<evidence type="ECO:0000256" key="4">
    <source>
        <dbReference type="SAM" id="Phobius"/>
    </source>
</evidence>
<feature type="chain" id="PRO_5043654010" evidence="5">
    <location>
        <begin position="24"/>
        <end position="558"/>
    </location>
</feature>
<evidence type="ECO:0000256" key="1">
    <source>
        <dbReference type="ARBA" id="ARBA00022741"/>
    </source>
</evidence>
<name>A0AAW0KRF9_QUESU</name>
<protein>
    <submittedName>
        <fullName evidence="7">Leaf rust 10 disease-resistance locus receptor-like protein kinase-like 1.1</fullName>
    </submittedName>
</protein>
<keyword evidence="1 3" id="KW-0547">Nucleotide-binding</keyword>
<keyword evidence="4" id="KW-1133">Transmembrane helix</keyword>
<keyword evidence="8" id="KW-1185">Reference proteome</keyword>
<evidence type="ECO:0000313" key="7">
    <source>
        <dbReference type="EMBL" id="KAK7841048.1"/>
    </source>
</evidence>
<feature type="domain" description="Protein kinase" evidence="6">
    <location>
        <begin position="327"/>
        <end position="558"/>
    </location>
</feature>
<feature type="binding site" evidence="3">
    <location>
        <position position="355"/>
    </location>
    <ligand>
        <name>ATP</name>
        <dbReference type="ChEBI" id="CHEBI:30616"/>
    </ligand>
</feature>
<dbReference type="SUPFAM" id="SSF56112">
    <property type="entry name" value="Protein kinase-like (PK-like)"/>
    <property type="match status" value="1"/>
</dbReference>
<dbReference type="Pfam" id="PF07714">
    <property type="entry name" value="PK_Tyr_Ser-Thr"/>
    <property type="match status" value="1"/>
</dbReference>
<dbReference type="InterPro" id="IPR000719">
    <property type="entry name" value="Prot_kinase_dom"/>
</dbReference>
<keyword evidence="5" id="KW-0732">Signal</keyword>
<dbReference type="PROSITE" id="PS50011">
    <property type="entry name" value="PROTEIN_KINASE_DOM"/>
    <property type="match status" value="1"/>
</dbReference>
<dbReference type="AlphaFoldDB" id="A0AAW0KRF9"/>
<dbReference type="GO" id="GO:0005524">
    <property type="term" value="F:ATP binding"/>
    <property type="evidence" value="ECO:0007669"/>
    <property type="project" value="UniProtKB-UniRule"/>
</dbReference>
<organism evidence="7 8">
    <name type="scientific">Quercus suber</name>
    <name type="common">Cork oak</name>
    <dbReference type="NCBI Taxonomy" id="58331"/>
    <lineage>
        <taxon>Eukaryota</taxon>
        <taxon>Viridiplantae</taxon>
        <taxon>Streptophyta</taxon>
        <taxon>Embryophyta</taxon>
        <taxon>Tracheophyta</taxon>
        <taxon>Spermatophyta</taxon>
        <taxon>Magnoliopsida</taxon>
        <taxon>eudicotyledons</taxon>
        <taxon>Gunneridae</taxon>
        <taxon>Pentapetalae</taxon>
        <taxon>rosids</taxon>
        <taxon>fabids</taxon>
        <taxon>Fagales</taxon>
        <taxon>Fagaceae</taxon>
        <taxon>Quercus</taxon>
    </lineage>
</organism>
<dbReference type="InterPro" id="IPR017441">
    <property type="entry name" value="Protein_kinase_ATP_BS"/>
</dbReference>
<feature type="signal peptide" evidence="5">
    <location>
        <begin position="1"/>
        <end position="23"/>
    </location>
</feature>
<dbReference type="InterPro" id="IPR001245">
    <property type="entry name" value="Ser-Thr/Tyr_kinase_cat_dom"/>
</dbReference>
<evidence type="ECO:0000259" key="6">
    <source>
        <dbReference type="PROSITE" id="PS50011"/>
    </source>
</evidence>
<sequence>MASVPLFVFFLLSQLVLLHSADGKWNHPNCASFHCEKLGSISFPFANSNSYCGLCPVDCDETTPMIQLGRDGRSYDVINISQSNTSYATIRVKDQVLQEHLKLRRCELLSTLTFPNSNSISFEVTSPNQTLGGRCEQHDDHCHLKGIAYRHRNNPKIMHLCRCDLLSNLTLPNSFEITIPNQTLLYTSTISIFLPLEILKILLLNVLLHLDDLFTFLTAEYDLEVLRSMFATLKGKILLCHCRKRYRHSFRSFNSFLFCLGIGCQAIIICLLFFMWHHYKKKHASSELLRRNTYSGTFSKSDLEVGSIYFGVPVFSYSELEEATNNFDLEKELGDGGFGTVYHGKLHDGREVAVKRLYEHNYRRVEQFMNEVKILTRLHHKNLVSLYGCTSHHSRELLLVYEYIPNGTVADHIHGHRATPSSLTWPTPINKIEKCAFHELVDPHLGFESDNEVKRMIILISKLAFQCIQQDKEMRPSMYEVFEALKKIQSGEDALDVQENAYIDAEILNVQQPTSPDCYEVGLLKTKQLPPSPYAVTDNWTLRSTTPNVSGLISSTWC</sequence>
<reference evidence="7 8" key="1">
    <citation type="journal article" date="2018" name="Sci. Data">
        <title>The draft genome sequence of cork oak.</title>
        <authorList>
            <person name="Ramos A.M."/>
            <person name="Usie A."/>
            <person name="Barbosa P."/>
            <person name="Barros P.M."/>
            <person name="Capote T."/>
            <person name="Chaves I."/>
            <person name="Simoes F."/>
            <person name="Abreu I."/>
            <person name="Carrasquinho I."/>
            <person name="Faro C."/>
            <person name="Guimaraes J.B."/>
            <person name="Mendonca D."/>
            <person name="Nobrega F."/>
            <person name="Rodrigues L."/>
            <person name="Saibo N.J.M."/>
            <person name="Varela M.C."/>
            <person name="Egas C."/>
            <person name="Matos J."/>
            <person name="Miguel C.M."/>
            <person name="Oliveira M.M."/>
            <person name="Ricardo C.P."/>
            <person name="Goncalves S."/>
        </authorList>
    </citation>
    <scope>NUCLEOTIDE SEQUENCE [LARGE SCALE GENOMIC DNA]</scope>
    <source>
        <strain evidence="8">cv. HL8</strain>
    </source>
</reference>
<gene>
    <name evidence="7" type="ORF">CFP56_015965</name>
</gene>